<dbReference type="SMART" id="SM00849">
    <property type="entry name" value="Lactamase_B"/>
    <property type="match status" value="1"/>
</dbReference>
<reference evidence="2 3" key="1">
    <citation type="submission" date="2016-10" db="EMBL/GenBank/DDBJ databases">
        <authorList>
            <person name="de Groot N.N."/>
        </authorList>
    </citation>
    <scope>NUCLEOTIDE SEQUENCE [LARGE SCALE GENOMIC DNA]</scope>
    <source>
        <strain evidence="2 3">DSM 43357</strain>
    </source>
</reference>
<dbReference type="Gene3D" id="3.60.15.10">
    <property type="entry name" value="Ribonuclease Z/Hydroxyacylglutathione hydrolase-like"/>
    <property type="match status" value="1"/>
</dbReference>
<protein>
    <submittedName>
        <fullName evidence="2">Glyoxylase, beta-lactamase superfamily II</fullName>
    </submittedName>
</protein>
<evidence type="ECO:0000313" key="3">
    <source>
        <dbReference type="Proteomes" id="UP000198953"/>
    </source>
</evidence>
<dbReference type="Proteomes" id="UP000198953">
    <property type="component" value="Unassembled WGS sequence"/>
</dbReference>
<evidence type="ECO:0000313" key="2">
    <source>
        <dbReference type="EMBL" id="SEM00932.1"/>
    </source>
</evidence>
<proteinExistence type="predicted"/>
<organism evidence="2 3">
    <name type="scientific">Nonomuraea pusilla</name>
    <dbReference type="NCBI Taxonomy" id="46177"/>
    <lineage>
        <taxon>Bacteria</taxon>
        <taxon>Bacillati</taxon>
        <taxon>Actinomycetota</taxon>
        <taxon>Actinomycetes</taxon>
        <taxon>Streptosporangiales</taxon>
        <taxon>Streptosporangiaceae</taxon>
        <taxon>Nonomuraea</taxon>
    </lineage>
</organism>
<name>A0A1H7UVD2_9ACTN</name>
<feature type="domain" description="Metallo-beta-lactamase" evidence="1">
    <location>
        <begin position="24"/>
        <end position="223"/>
    </location>
</feature>
<gene>
    <name evidence="2" type="ORF">SAMN05660976_03977</name>
</gene>
<dbReference type="PANTHER" id="PTHR42951:SF22">
    <property type="entry name" value="METALLO BETA-LACTAMASE SUPERFAMILY LIPOPROTEIN"/>
    <property type="match status" value="1"/>
</dbReference>
<dbReference type="InterPro" id="IPR001279">
    <property type="entry name" value="Metallo-B-lactamas"/>
</dbReference>
<keyword evidence="3" id="KW-1185">Reference proteome</keyword>
<dbReference type="PANTHER" id="PTHR42951">
    <property type="entry name" value="METALLO-BETA-LACTAMASE DOMAIN-CONTAINING"/>
    <property type="match status" value="1"/>
</dbReference>
<dbReference type="RefSeq" id="WP_055500892.1">
    <property type="nucleotide sequence ID" value="NZ_BBZG01000001.1"/>
</dbReference>
<dbReference type="AlphaFoldDB" id="A0A1H7UVD2"/>
<dbReference type="InterPro" id="IPR037482">
    <property type="entry name" value="ST1585_MBL-fold"/>
</dbReference>
<dbReference type="SUPFAM" id="SSF56281">
    <property type="entry name" value="Metallo-hydrolase/oxidoreductase"/>
    <property type="match status" value="1"/>
</dbReference>
<dbReference type="InterPro" id="IPR050855">
    <property type="entry name" value="NDM-1-like"/>
</dbReference>
<dbReference type="InterPro" id="IPR036866">
    <property type="entry name" value="RibonucZ/Hydroxyglut_hydro"/>
</dbReference>
<dbReference type="STRING" id="46177.SAMN05660976_03977"/>
<dbReference type="EMBL" id="FOBF01000008">
    <property type="protein sequence ID" value="SEM00932.1"/>
    <property type="molecule type" value="Genomic_DNA"/>
</dbReference>
<sequence length="309" mass="32764">MENITALGGDVYEIDTKMAGYSGITAGYLILSDRPCLVETGTSTSAPVVRDALASLGVGPDDLATVVVTHIHLDHAGGVGDIAKAFPSAQVVVHEKGARHLADPSRLMSSARMVWGDSLDTLFGEMTPTEAERIVALGDTGAIDLGNGRTLSSHYSPGHAKHHVGLIDSATGDLYVGDAAGVYLPQTGDLRPATPPPDFDLQTALGSIALFEALGPQRLLFSHYGPVEAVKETLERSAEELRIWVDLTRQAHAEGMDLDHAVAMVRDRTKERYAALTSEDPGVAEQFELLSGAPSNVAGILHWLDRVSP</sequence>
<dbReference type="CDD" id="cd07726">
    <property type="entry name" value="ST1585-like_MBL-fold"/>
    <property type="match status" value="1"/>
</dbReference>
<dbReference type="Pfam" id="PF00753">
    <property type="entry name" value="Lactamase_B"/>
    <property type="match status" value="1"/>
</dbReference>
<accession>A0A1H7UVD2</accession>
<evidence type="ECO:0000259" key="1">
    <source>
        <dbReference type="SMART" id="SM00849"/>
    </source>
</evidence>